<dbReference type="EMBL" id="SNRW01028564">
    <property type="protein sequence ID" value="KAA6359320.1"/>
    <property type="molecule type" value="Genomic_DNA"/>
</dbReference>
<dbReference type="InterPro" id="IPR036045">
    <property type="entry name" value="Sec1-like_sf"/>
</dbReference>
<evidence type="ECO:0000313" key="2">
    <source>
        <dbReference type="Proteomes" id="UP000324800"/>
    </source>
</evidence>
<protein>
    <submittedName>
        <fullName evidence="1">Uncharacterized protein</fullName>
    </submittedName>
</protein>
<sequence>MDTKLGLFNDARQYFLQSISDPGMKVLLLDDQTVLFLGVVRPHDLEGLAESDAKEKVVHVYEHYYAFHTITPKMYSSIPPQPKAPSFDLASAFTFATHTWSKHAIPLLLMERGITEEYNHIISSFLCQMLKPTSIRFLGKSLICKQLAQNVAQSS</sequence>
<proteinExistence type="predicted"/>
<dbReference type="AlphaFoldDB" id="A0A5J4TNA6"/>
<accession>A0A5J4TNA6</accession>
<comment type="caution">
    <text evidence="1">The sequence shown here is derived from an EMBL/GenBank/DDBJ whole genome shotgun (WGS) entry which is preliminary data.</text>
</comment>
<dbReference type="SUPFAM" id="SSF56815">
    <property type="entry name" value="Sec1/munc18-like (SM) proteins"/>
    <property type="match status" value="1"/>
</dbReference>
<name>A0A5J4TNA6_9EUKA</name>
<dbReference type="Proteomes" id="UP000324800">
    <property type="component" value="Unassembled WGS sequence"/>
</dbReference>
<organism evidence="1 2">
    <name type="scientific">Streblomastix strix</name>
    <dbReference type="NCBI Taxonomy" id="222440"/>
    <lineage>
        <taxon>Eukaryota</taxon>
        <taxon>Metamonada</taxon>
        <taxon>Preaxostyla</taxon>
        <taxon>Oxymonadida</taxon>
        <taxon>Streblomastigidae</taxon>
        <taxon>Streblomastix</taxon>
    </lineage>
</organism>
<gene>
    <name evidence="1" type="ORF">EZS28_045153</name>
</gene>
<reference evidence="1 2" key="1">
    <citation type="submission" date="2019-03" db="EMBL/GenBank/DDBJ databases">
        <title>Single cell metagenomics reveals metabolic interactions within the superorganism composed of flagellate Streblomastix strix and complex community of Bacteroidetes bacteria on its surface.</title>
        <authorList>
            <person name="Treitli S.C."/>
            <person name="Kolisko M."/>
            <person name="Husnik F."/>
            <person name="Keeling P."/>
            <person name="Hampl V."/>
        </authorList>
    </citation>
    <scope>NUCLEOTIDE SEQUENCE [LARGE SCALE GENOMIC DNA]</scope>
    <source>
        <strain evidence="1">ST1C</strain>
    </source>
</reference>
<evidence type="ECO:0000313" key="1">
    <source>
        <dbReference type="EMBL" id="KAA6359320.1"/>
    </source>
</evidence>